<name>A0A383S660_9ACTN</name>
<dbReference type="EC" id="2.4.1.-" evidence="4"/>
<keyword evidence="5" id="KW-1185">Reference proteome</keyword>
<reference evidence="5" key="1">
    <citation type="submission" date="2018-08" db="EMBL/GenBank/DDBJ databases">
        <authorList>
            <person name="Hornung B."/>
        </authorList>
    </citation>
    <scope>NUCLEOTIDE SEQUENCE [LARGE SCALE GENOMIC DNA]</scope>
</reference>
<evidence type="ECO:0000259" key="2">
    <source>
        <dbReference type="Pfam" id="PF06722"/>
    </source>
</evidence>
<organism evidence="4 5">
    <name type="scientific">Propionibacterium australiense</name>
    <dbReference type="NCBI Taxonomy" id="119981"/>
    <lineage>
        <taxon>Bacteria</taxon>
        <taxon>Bacillati</taxon>
        <taxon>Actinomycetota</taxon>
        <taxon>Actinomycetes</taxon>
        <taxon>Propionibacteriales</taxon>
        <taxon>Propionibacteriaceae</taxon>
        <taxon>Propionibacterium</taxon>
    </lineage>
</organism>
<dbReference type="RefSeq" id="WP_119161741.1">
    <property type="nucleotide sequence ID" value="NZ_LR134442.1"/>
</dbReference>
<feature type="domain" description="Glycosyltransferase family 28 N-terminal" evidence="1">
    <location>
        <begin position="6"/>
        <end position="76"/>
    </location>
</feature>
<evidence type="ECO:0000313" key="3">
    <source>
        <dbReference type="EMBL" id="RLP07989.1"/>
    </source>
</evidence>
<gene>
    <name evidence="3" type="ORF">D7U36_10540</name>
    <name evidence="4" type="ORF">PROPAUS_1316</name>
</gene>
<dbReference type="EMBL" id="UNQJ01000007">
    <property type="protein sequence ID" value="SYZ33397.1"/>
    <property type="molecule type" value="Genomic_DNA"/>
</dbReference>
<dbReference type="Proteomes" id="UP000279336">
    <property type="component" value="Unassembled WGS sequence"/>
</dbReference>
<dbReference type="PANTHER" id="PTHR48050:SF13">
    <property type="entry name" value="STEROL 3-BETA-GLUCOSYLTRANSFERASE UGT80A2"/>
    <property type="match status" value="1"/>
</dbReference>
<dbReference type="Pfam" id="PF06722">
    <property type="entry name" value="EryCIII-like_C"/>
    <property type="match status" value="1"/>
</dbReference>
<dbReference type="GO" id="GO:0016758">
    <property type="term" value="F:hexosyltransferase activity"/>
    <property type="evidence" value="ECO:0007669"/>
    <property type="project" value="InterPro"/>
</dbReference>
<accession>A0A383S660</accession>
<dbReference type="Gene3D" id="3.40.50.2000">
    <property type="entry name" value="Glycogen Phosphorylase B"/>
    <property type="match status" value="2"/>
</dbReference>
<keyword evidence="4" id="KW-0328">Glycosyltransferase</keyword>
<dbReference type="InterPro" id="IPR002213">
    <property type="entry name" value="UDP_glucos_trans"/>
</dbReference>
<keyword evidence="4" id="KW-0808">Transferase</keyword>
<dbReference type="EMBL" id="RCIW01000016">
    <property type="protein sequence ID" value="RLP07989.1"/>
    <property type="molecule type" value="Genomic_DNA"/>
</dbReference>
<dbReference type="GO" id="GO:0008194">
    <property type="term" value="F:UDP-glycosyltransferase activity"/>
    <property type="evidence" value="ECO:0007669"/>
    <property type="project" value="InterPro"/>
</dbReference>
<dbReference type="AlphaFoldDB" id="A0A383S660"/>
<evidence type="ECO:0000259" key="1">
    <source>
        <dbReference type="Pfam" id="PF03033"/>
    </source>
</evidence>
<dbReference type="GO" id="GO:0033072">
    <property type="term" value="P:vancomycin biosynthetic process"/>
    <property type="evidence" value="ECO:0007669"/>
    <property type="project" value="UniProtKB-ARBA"/>
</dbReference>
<evidence type="ECO:0000313" key="4">
    <source>
        <dbReference type="EMBL" id="SYZ33397.1"/>
    </source>
</evidence>
<reference evidence="3 6" key="3">
    <citation type="submission" date="2018-10" db="EMBL/GenBank/DDBJ databases">
        <title>Propionibacterium australiense Genome Sequencing and Assembly.</title>
        <authorList>
            <person name="Bernier A.-M."/>
            <person name="Bernard K."/>
        </authorList>
    </citation>
    <scope>NUCLEOTIDE SEQUENCE [LARGE SCALE GENOMIC DNA]</scope>
    <source>
        <strain evidence="3 6">NML98A078</strain>
    </source>
</reference>
<dbReference type="Pfam" id="PF03033">
    <property type="entry name" value="Glyco_transf_28"/>
    <property type="match status" value="1"/>
</dbReference>
<sequence length="414" mass="45354">MRALAAVLGSEGDVIPFIALGQRLAERGHELVLAGFEDFATRVQTEGIDYLPLPGDCQRLMRRLLGDTKGVLDAVRGFREMMGEPAVFEALEGAMDGIDVVLHNQFTEMARLLSAAAGVPCLRVLAYPTEPGRRYSLVDPRRNDGSWRATAWHRASNLMMVWAMAPVMGAWRRRLRLPRFCPCRPDATLYQFSPTLSPPDPAWGERVHVTGEWLCRPQDPEHLDEEVEDFLGNGEAPLLVSFGSVASSQLPRARVWVRELLVERRQRAIIVEPEHPRGEEDGLLSLARVPFEAVLGRCRGVISHGGVGTIGAALRAGVPVMTVAFGGDQQFHAQAVHRNGAGPAYIDAQRGELTRRMLAVRMDELLSGDHDEAARGLAPRLKAEQGVDEAVEVLLGLTAGFRDASEKAIGENGQ</sequence>
<proteinExistence type="predicted"/>
<dbReference type="SUPFAM" id="SSF53756">
    <property type="entry name" value="UDP-Glycosyltransferase/glycogen phosphorylase"/>
    <property type="match status" value="1"/>
</dbReference>
<dbReference type="PANTHER" id="PTHR48050">
    <property type="entry name" value="STEROL 3-BETA-GLUCOSYLTRANSFERASE"/>
    <property type="match status" value="1"/>
</dbReference>
<evidence type="ECO:0000313" key="6">
    <source>
        <dbReference type="Proteomes" id="UP000279336"/>
    </source>
</evidence>
<dbReference type="GO" id="GO:0005975">
    <property type="term" value="P:carbohydrate metabolic process"/>
    <property type="evidence" value="ECO:0007669"/>
    <property type="project" value="InterPro"/>
</dbReference>
<reference evidence="4" key="2">
    <citation type="submission" date="2018-08" db="EMBL/GenBank/DDBJ databases">
        <authorList>
            <person name="Ferrada E.E."/>
            <person name="Latorre B.A."/>
        </authorList>
    </citation>
    <scope>NUCLEOTIDE SEQUENCE [LARGE SCALE GENOMIC DNA]</scope>
    <source>
        <strain evidence="4">Propionibacterium_australiense1</strain>
    </source>
</reference>
<protein>
    <submittedName>
        <fullName evidence="3 4">Glycosyltransferase</fullName>
        <ecNumber evidence="4">2.4.1.-</ecNumber>
    </submittedName>
</protein>
<evidence type="ECO:0000313" key="5">
    <source>
        <dbReference type="Proteomes" id="UP000263928"/>
    </source>
</evidence>
<dbReference type="CDD" id="cd03784">
    <property type="entry name" value="GT1_Gtf-like"/>
    <property type="match status" value="1"/>
</dbReference>
<dbReference type="InterPro" id="IPR050426">
    <property type="entry name" value="Glycosyltransferase_28"/>
</dbReference>
<feature type="domain" description="Erythromycin biosynthesis protein CIII-like C-terminal" evidence="2">
    <location>
        <begin position="286"/>
        <end position="384"/>
    </location>
</feature>
<dbReference type="InterPro" id="IPR010610">
    <property type="entry name" value="EryCIII-like_C"/>
</dbReference>
<dbReference type="OrthoDB" id="3253247at2"/>
<dbReference type="InterPro" id="IPR004276">
    <property type="entry name" value="GlycoTrans_28_N"/>
</dbReference>
<dbReference type="Proteomes" id="UP000263928">
    <property type="component" value="Unassembled WGS sequence"/>
</dbReference>